<sequence length="657" mass="74356">MVLWHSLDNRLCHCFSSLFGSHMQQHSRLKLGLAWLGLIGLYSLTLTQIHTFDAYSYATAVQAKPWRESFHPHHLFYGPLGEIIYWLSQGLGYQGMAFGPLQMLNVVAGASGVIIWWRLLQRLTNQPWLATSGSVLVGGAYAWWYYAVEVEVYTLASLFLIIATGLLIRLAETPQILSNWRWLGLAHSAAILFHQTNVLWLVPVLVVWLSAAWGTTAWQQRWHAFLQYAMVGLLVVGGSYAIVMFGLSGFRTWPQVQQWLFEYANTGLWGTTNANTFANLLNGWQHTIHGWLGGAVLLASLGLIAWRWRLMWRQSRMLVVLAASWLITYSLFFGWWEPDNIEFWIACLPPWALLITLSLHTLKLPQRRWWQPALSLALVGMSLSNGWQIYANGAAANDQDRQIITELAKTGRPNDFYFVPNGLQALYAEYEFERPNSLPLSVSPGDWQHGCLEISARIVDTTSAGYTVWLDQQAVEPSPILLERYGLEQSAVTACFAPFLAQAQPITLTHARYLKLDPIPQGLPDWHWQNWSLGWRENFITASTWGAGWTFIPQQDPHLLSPRINLASSQWRKLEITMASTLPNQHGQLYWMAPGEGATEDHSVSWDVIGDGALHTYTLDLSQIPTWQGSIGMLRLDPVVAGAEQQTVTIQRLRLLP</sequence>
<keyword evidence="1" id="KW-0472">Membrane</keyword>
<evidence type="ECO:0000313" key="3">
    <source>
        <dbReference type="Proteomes" id="UP000000787"/>
    </source>
</evidence>
<feature type="transmembrane region" description="Helical" evidence="1">
    <location>
        <begin position="318"/>
        <end position="337"/>
    </location>
</feature>
<feature type="transmembrane region" description="Helical" evidence="1">
    <location>
        <begin position="31"/>
        <end position="49"/>
    </location>
</feature>
<dbReference type="KEGG" id="hau:Haur_3196"/>
<feature type="transmembrane region" description="Helical" evidence="1">
    <location>
        <begin position="288"/>
        <end position="306"/>
    </location>
</feature>
<organism evidence="2 3">
    <name type="scientific">Herpetosiphon aurantiacus (strain ATCC 23779 / DSM 785 / 114-95)</name>
    <dbReference type="NCBI Taxonomy" id="316274"/>
    <lineage>
        <taxon>Bacteria</taxon>
        <taxon>Bacillati</taxon>
        <taxon>Chloroflexota</taxon>
        <taxon>Chloroflexia</taxon>
        <taxon>Herpetosiphonales</taxon>
        <taxon>Herpetosiphonaceae</taxon>
        <taxon>Herpetosiphon</taxon>
    </lineage>
</organism>
<keyword evidence="3" id="KW-1185">Reference proteome</keyword>
<dbReference type="Proteomes" id="UP000000787">
    <property type="component" value="Chromosome"/>
</dbReference>
<protein>
    <recommendedName>
        <fullName evidence="4">Glycosyltransferase RgtA/B/C/D-like domain-containing protein</fullName>
    </recommendedName>
</protein>
<keyword evidence="1" id="KW-0812">Transmembrane</keyword>
<dbReference type="InParanoid" id="A9B6W5"/>
<feature type="transmembrane region" description="Helical" evidence="1">
    <location>
        <begin position="343"/>
        <end position="362"/>
    </location>
</feature>
<dbReference type="STRING" id="316274.Haur_3196"/>
<dbReference type="eggNOG" id="COG1807">
    <property type="taxonomic scope" value="Bacteria"/>
</dbReference>
<accession>A9B6W5</accession>
<feature type="transmembrane region" description="Helical" evidence="1">
    <location>
        <begin position="225"/>
        <end position="247"/>
    </location>
</feature>
<reference evidence="2 3" key="1">
    <citation type="journal article" date="2011" name="Stand. Genomic Sci.">
        <title>Complete genome sequence of the filamentous gliding predatory bacterium Herpetosiphon aurantiacus type strain (114-95(T)).</title>
        <authorList>
            <person name="Kiss H."/>
            <person name="Nett M."/>
            <person name="Domin N."/>
            <person name="Martin K."/>
            <person name="Maresca J.A."/>
            <person name="Copeland A."/>
            <person name="Lapidus A."/>
            <person name="Lucas S."/>
            <person name="Berry K.W."/>
            <person name="Glavina Del Rio T."/>
            <person name="Dalin E."/>
            <person name="Tice H."/>
            <person name="Pitluck S."/>
            <person name="Richardson P."/>
            <person name="Bruce D."/>
            <person name="Goodwin L."/>
            <person name="Han C."/>
            <person name="Detter J.C."/>
            <person name="Schmutz J."/>
            <person name="Brettin T."/>
            <person name="Land M."/>
            <person name="Hauser L."/>
            <person name="Kyrpides N.C."/>
            <person name="Ivanova N."/>
            <person name="Goker M."/>
            <person name="Woyke T."/>
            <person name="Klenk H.P."/>
            <person name="Bryant D.A."/>
        </authorList>
    </citation>
    <scope>NUCLEOTIDE SEQUENCE [LARGE SCALE GENOMIC DNA]</scope>
    <source>
        <strain evidence="3">ATCC 23779 / DSM 785 / 114-95</strain>
    </source>
</reference>
<dbReference type="EMBL" id="CP000875">
    <property type="protein sequence ID" value="ABX05833.1"/>
    <property type="molecule type" value="Genomic_DNA"/>
</dbReference>
<evidence type="ECO:0000313" key="2">
    <source>
        <dbReference type="EMBL" id="ABX05833.1"/>
    </source>
</evidence>
<gene>
    <name evidence="2" type="ordered locus">Haur_3196</name>
</gene>
<evidence type="ECO:0000256" key="1">
    <source>
        <dbReference type="SAM" id="Phobius"/>
    </source>
</evidence>
<name>A9B6W5_HERA2</name>
<feature type="transmembrane region" description="Helical" evidence="1">
    <location>
        <begin position="152"/>
        <end position="171"/>
    </location>
</feature>
<evidence type="ECO:0008006" key="4">
    <source>
        <dbReference type="Google" id="ProtNLM"/>
    </source>
</evidence>
<proteinExistence type="predicted"/>
<dbReference type="AlphaFoldDB" id="A9B6W5"/>
<feature type="transmembrane region" description="Helical" evidence="1">
    <location>
        <begin position="101"/>
        <end position="120"/>
    </location>
</feature>
<keyword evidence="1" id="KW-1133">Transmembrane helix</keyword>
<dbReference type="HOGENOM" id="CLU_413800_0_0_0"/>
<dbReference type="BioCyc" id="HAUR316274:GHYA-3231-MONOMER"/>
<feature type="transmembrane region" description="Helical" evidence="1">
    <location>
        <begin position="200"/>
        <end position="218"/>
    </location>
</feature>